<gene>
    <name evidence="1" type="ORF">Z518_02257</name>
</gene>
<dbReference type="GeneID" id="25290328"/>
<dbReference type="STRING" id="1442369.A0A0D2IP39"/>
<dbReference type="Proteomes" id="UP000053617">
    <property type="component" value="Unassembled WGS sequence"/>
</dbReference>
<organism evidence="1 2">
    <name type="scientific">Rhinocladiella mackenziei CBS 650.93</name>
    <dbReference type="NCBI Taxonomy" id="1442369"/>
    <lineage>
        <taxon>Eukaryota</taxon>
        <taxon>Fungi</taxon>
        <taxon>Dikarya</taxon>
        <taxon>Ascomycota</taxon>
        <taxon>Pezizomycotina</taxon>
        <taxon>Eurotiomycetes</taxon>
        <taxon>Chaetothyriomycetidae</taxon>
        <taxon>Chaetothyriales</taxon>
        <taxon>Herpotrichiellaceae</taxon>
        <taxon>Rhinocladiella</taxon>
    </lineage>
</organism>
<evidence type="ECO:0000313" key="2">
    <source>
        <dbReference type="Proteomes" id="UP000053617"/>
    </source>
</evidence>
<dbReference type="AlphaFoldDB" id="A0A0D2IP39"/>
<dbReference type="RefSeq" id="XP_013274740.1">
    <property type="nucleotide sequence ID" value="XM_013419286.1"/>
</dbReference>
<dbReference type="EMBL" id="KN847476">
    <property type="protein sequence ID" value="KIX07604.1"/>
    <property type="molecule type" value="Genomic_DNA"/>
</dbReference>
<dbReference type="HOGENOM" id="CLU_2373959_0_0_1"/>
<dbReference type="OrthoDB" id="4139519at2759"/>
<accession>A0A0D2IP39</accession>
<reference evidence="1 2" key="1">
    <citation type="submission" date="2015-01" db="EMBL/GenBank/DDBJ databases">
        <title>The Genome Sequence of Rhinocladiella mackenzie CBS 650.93.</title>
        <authorList>
            <consortium name="The Broad Institute Genomics Platform"/>
            <person name="Cuomo C."/>
            <person name="de Hoog S."/>
            <person name="Gorbushina A."/>
            <person name="Stielow B."/>
            <person name="Teixiera M."/>
            <person name="Abouelleil A."/>
            <person name="Chapman S.B."/>
            <person name="Priest M."/>
            <person name="Young S.K."/>
            <person name="Wortman J."/>
            <person name="Nusbaum C."/>
            <person name="Birren B."/>
        </authorList>
    </citation>
    <scope>NUCLEOTIDE SEQUENCE [LARGE SCALE GENOMIC DNA]</scope>
    <source>
        <strain evidence="1 2">CBS 650.93</strain>
    </source>
</reference>
<dbReference type="VEuPathDB" id="FungiDB:Z518_02257"/>
<sequence length="95" mass="10691">MGLEDSKSNAVRVATILGSSPKLHSTVPDEDWDSHEEIRLYVLSVGALSATLASEDYTWIVTEIAFWSIAGLRYWDLNFGTFLTLPEKFFYLESA</sequence>
<name>A0A0D2IP39_9EURO</name>
<keyword evidence="2" id="KW-1185">Reference proteome</keyword>
<protein>
    <submittedName>
        <fullName evidence="1">Uncharacterized protein</fullName>
    </submittedName>
</protein>
<proteinExistence type="predicted"/>
<evidence type="ECO:0000313" key="1">
    <source>
        <dbReference type="EMBL" id="KIX07604.1"/>
    </source>
</evidence>